<accession>A0A9X9Q370</accession>
<evidence type="ECO:0000313" key="2">
    <source>
        <dbReference type="Proteomes" id="UP000269945"/>
    </source>
</evidence>
<proteinExistence type="predicted"/>
<protein>
    <submittedName>
        <fullName evidence="1">Uncharacterized protein</fullName>
    </submittedName>
</protein>
<dbReference type="Proteomes" id="UP000269945">
    <property type="component" value="Unassembled WGS sequence"/>
</dbReference>
<sequence>MVNPTMFFHIMMGGEPLSCISFELFADKVPKAAENICALHTGKKGLIIKFPAFRGLFQDVCARMVTSSRAIMALAASSSMGRNLMMRISSQSIWVLASCPWQVLDPTQMIPSFSSVLPRLSDWMASMWSLAR</sequence>
<dbReference type="Gene3D" id="2.40.100.10">
    <property type="entry name" value="Cyclophilin-like"/>
    <property type="match status" value="1"/>
</dbReference>
<dbReference type="SUPFAM" id="SSF50891">
    <property type="entry name" value="Cyclophilin-like"/>
    <property type="match status" value="1"/>
</dbReference>
<keyword evidence="2" id="KW-1185">Reference proteome</keyword>
<name>A0A9X9Q370_GULGU</name>
<dbReference type="InterPro" id="IPR029000">
    <property type="entry name" value="Cyclophilin-like_dom_sf"/>
</dbReference>
<dbReference type="EMBL" id="CYRY02026278">
    <property type="protein sequence ID" value="VCW98656.1"/>
    <property type="molecule type" value="Genomic_DNA"/>
</dbReference>
<evidence type="ECO:0000313" key="1">
    <source>
        <dbReference type="EMBL" id="VCW98656.1"/>
    </source>
</evidence>
<comment type="caution">
    <text evidence="1">The sequence shown here is derived from an EMBL/GenBank/DDBJ whole genome shotgun (WGS) entry which is preliminary data.</text>
</comment>
<dbReference type="AlphaFoldDB" id="A0A9X9Q370"/>
<organism evidence="1 2">
    <name type="scientific">Gulo gulo</name>
    <name type="common">Wolverine</name>
    <name type="synonym">Gluton</name>
    <dbReference type="NCBI Taxonomy" id="48420"/>
    <lineage>
        <taxon>Eukaryota</taxon>
        <taxon>Metazoa</taxon>
        <taxon>Chordata</taxon>
        <taxon>Craniata</taxon>
        <taxon>Vertebrata</taxon>
        <taxon>Euteleostomi</taxon>
        <taxon>Mammalia</taxon>
        <taxon>Eutheria</taxon>
        <taxon>Laurasiatheria</taxon>
        <taxon>Carnivora</taxon>
        <taxon>Caniformia</taxon>
        <taxon>Musteloidea</taxon>
        <taxon>Mustelidae</taxon>
        <taxon>Guloninae</taxon>
        <taxon>Gulo</taxon>
    </lineage>
</organism>
<gene>
    <name evidence="1" type="ORF">BN2614_LOCUS2</name>
</gene>
<reference evidence="1 2" key="1">
    <citation type="submission" date="2018-10" db="EMBL/GenBank/DDBJ databases">
        <authorList>
            <person name="Ekblom R."/>
            <person name="Jareborg N."/>
        </authorList>
    </citation>
    <scope>NUCLEOTIDE SEQUENCE [LARGE SCALE GENOMIC DNA]</scope>
    <source>
        <tissue evidence="1">Muscle</tissue>
    </source>
</reference>